<organism evidence="3 4">
    <name type="scientific">Aspergillus arachidicola</name>
    <dbReference type="NCBI Taxonomy" id="656916"/>
    <lineage>
        <taxon>Eukaryota</taxon>
        <taxon>Fungi</taxon>
        <taxon>Dikarya</taxon>
        <taxon>Ascomycota</taxon>
        <taxon>Pezizomycotina</taxon>
        <taxon>Eurotiomycetes</taxon>
        <taxon>Eurotiomycetidae</taxon>
        <taxon>Eurotiales</taxon>
        <taxon>Aspergillaceae</taxon>
        <taxon>Aspergillus</taxon>
        <taxon>Aspergillus subgen. Circumdati</taxon>
    </lineage>
</organism>
<accession>A0A2G7G2E0</accession>
<proteinExistence type="predicted"/>
<dbReference type="AlphaFoldDB" id="A0A2G7G2E0"/>
<gene>
    <name evidence="3" type="ORF">AARAC_010281</name>
    <name evidence="2" type="ORF">BDV24DRAFT_131737</name>
</gene>
<name>A0A2G7G2E0_9EURO</name>
<evidence type="ECO:0000313" key="3">
    <source>
        <dbReference type="EMBL" id="PIG87027.1"/>
    </source>
</evidence>
<keyword evidence="4" id="KW-1185">Reference proteome</keyword>
<evidence type="ECO:0000313" key="2">
    <source>
        <dbReference type="EMBL" id="KAE8341629.1"/>
    </source>
</evidence>
<dbReference type="Proteomes" id="UP000325558">
    <property type="component" value="Unassembled WGS sequence"/>
</dbReference>
<dbReference type="Proteomes" id="UP000231358">
    <property type="component" value="Unassembled WGS sequence"/>
</dbReference>
<dbReference type="OrthoDB" id="4691160at2759"/>
<dbReference type="EMBL" id="NEXV01000202">
    <property type="protein sequence ID" value="PIG87027.1"/>
    <property type="molecule type" value="Genomic_DNA"/>
</dbReference>
<dbReference type="EMBL" id="ML737139">
    <property type="protein sequence ID" value="KAE8341629.1"/>
    <property type="molecule type" value="Genomic_DNA"/>
</dbReference>
<feature type="signal peptide" evidence="1">
    <location>
        <begin position="1"/>
        <end position="19"/>
    </location>
</feature>
<sequence length="124" mass="13104">MLFTTILASTIALGMGVSAAPRPAPPADTRYVQLRLWGEPGCSALNQGELGVYGGALNQCQTFSNTVVKSVHFDAKYFDTCTVALYDDVTCSSNPQEVQVGTCLSSDAQYGSYLVKCPGVPVSN</sequence>
<evidence type="ECO:0000256" key="1">
    <source>
        <dbReference type="SAM" id="SignalP"/>
    </source>
</evidence>
<protein>
    <submittedName>
        <fullName evidence="3">Uncharacterized protein</fullName>
    </submittedName>
</protein>
<reference evidence="2" key="2">
    <citation type="submission" date="2019-04" db="EMBL/GenBank/DDBJ databases">
        <title>Friends and foes A comparative genomics study of 23 Aspergillus species from section Flavi.</title>
        <authorList>
            <consortium name="DOE Joint Genome Institute"/>
            <person name="Kjaerbolling I."/>
            <person name="Vesth T."/>
            <person name="Frisvad J.C."/>
            <person name="Nybo J.L."/>
            <person name="Theobald S."/>
            <person name="Kildgaard S."/>
            <person name="Isbrandt T."/>
            <person name="Kuo A."/>
            <person name="Sato A."/>
            <person name="Lyhne E.K."/>
            <person name="Kogle M.E."/>
            <person name="Wiebenga A."/>
            <person name="Kun R.S."/>
            <person name="Lubbers R.J."/>
            <person name="Makela M.R."/>
            <person name="Barry K."/>
            <person name="Chovatia M."/>
            <person name="Clum A."/>
            <person name="Daum C."/>
            <person name="Haridas S."/>
            <person name="He G."/>
            <person name="LaButti K."/>
            <person name="Lipzen A."/>
            <person name="Mondo S."/>
            <person name="Riley R."/>
            <person name="Salamov A."/>
            <person name="Simmons B.A."/>
            <person name="Magnuson J.K."/>
            <person name="Henrissat B."/>
            <person name="Mortensen U.H."/>
            <person name="Larsen T.O."/>
            <person name="Devries R.P."/>
            <person name="Grigoriev I.V."/>
            <person name="Machida M."/>
            <person name="Baker S.E."/>
            <person name="Andersen M.R."/>
        </authorList>
    </citation>
    <scope>NUCLEOTIDE SEQUENCE</scope>
    <source>
        <strain evidence="2">CBS 117612</strain>
    </source>
</reference>
<keyword evidence="1" id="KW-0732">Signal</keyword>
<dbReference type="STRING" id="656916.A0A2G7G2E0"/>
<reference evidence="3 4" key="1">
    <citation type="submission" date="2017-05" db="EMBL/GenBank/DDBJ databases">
        <title>Genome sequence for an aflatoxigenic pathogen of Argentinian peanut, Aspergillus arachidicola.</title>
        <authorList>
            <person name="Moore G."/>
            <person name="Beltz S.B."/>
            <person name="Mack B.M."/>
        </authorList>
    </citation>
    <scope>NUCLEOTIDE SEQUENCE [LARGE SCALE GENOMIC DNA]</scope>
    <source>
        <strain evidence="3 4">CBS 117610</strain>
    </source>
</reference>
<evidence type="ECO:0000313" key="4">
    <source>
        <dbReference type="Proteomes" id="UP000231358"/>
    </source>
</evidence>
<feature type="chain" id="PRO_5040579777" evidence="1">
    <location>
        <begin position="20"/>
        <end position="124"/>
    </location>
</feature>